<keyword evidence="2 7" id="KW-0812">Transmembrane</keyword>
<dbReference type="SUPFAM" id="SSF103473">
    <property type="entry name" value="MFS general substrate transporter"/>
    <property type="match status" value="1"/>
</dbReference>
<evidence type="ECO:0000256" key="2">
    <source>
        <dbReference type="ARBA" id="ARBA00022692"/>
    </source>
</evidence>
<feature type="transmembrane region" description="Helical" evidence="7">
    <location>
        <begin position="276"/>
        <end position="294"/>
    </location>
</feature>
<evidence type="ECO:0000313" key="9">
    <source>
        <dbReference type="Proteomes" id="UP000266234"/>
    </source>
</evidence>
<feature type="region of interest" description="Disordered" evidence="6">
    <location>
        <begin position="1"/>
        <end position="40"/>
    </location>
</feature>
<feature type="transmembrane region" description="Helical" evidence="7">
    <location>
        <begin position="137"/>
        <end position="156"/>
    </location>
</feature>
<evidence type="ECO:0000256" key="6">
    <source>
        <dbReference type="SAM" id="MobiDB-lite"/>
    </source>
</evidence>
<evidence type="ECO:0000256" key="3">
    <source>
        <dbReference type="ARBA" id="ARBA00022989"/>
    </source>
</evidence>
<feature type="transmembrane region" description="Helical" evidence="7">
    <location>
        <begin position="91"/>
        <end position="116"/>
    </location>
</feature>
<dbReference type="AlphaFoldDB" id="A0A395SFR8"/>
<evidence type="ECO:0000313" key="8">
    <source>
        <dbReference type="EMBL" id="RGP71045.1"/>
    </source>
</evidence>
<organism evidence="8 9">
    <name type="scientific">Fusarium longipes</name>
    <dbReference type="NCBI Taxonomy" id="694270"/>
    <lineage>
        <taxon>Eukaryota</taxon>
        <taxon>Fungi</taxon>
        <taxon>Dikarya</taxon>
        <taxon>Ascomycota</taxon>
        <taxon>Pezizomycotina</taxon>
        <taxon>Sordariomycetes</taxon>
        <taxon>Hypocreomycetidae</taxon>
        <taxon>Hypocreales</taxon>
        <taxon>Nectriaceae</taxon>
        <taxon>Fusarium</taxon>
    </lineage>
</organism>
<evidence type="ECO:0000256" key="4">
    <source>
        <dbReference type="ARBA" id="ARBA00023136"/>
    </source>
</evidence>
<dbReference type="EMBL" id="PXOG01000166">
    <property type="protein sequence ID" value="RGP71045.1"/>
    <property type="molecule type" value="Genomic_DNA"/>
</dbReference>
<protein>
    <submittedName>
        <fullName evidence="8">Dityrosine transporter</fullName>
    </submittedName>
</protein>
<name>A0A395SFR8_9HYPO</name>
<keyword evidence="5" id="KW-0325">Glycoprotein</keyword>
<feature type="transmembrane region" description="Helical" evidence="7">
    <location>
        <begin position="210"/>
        <end position="231"/>
    </location>
</feature>
<feature type="transmembrane region" description="Helical" evidence="7">
    <location>
        <begin position="315"/>
        <end position="336"/>
    </location>
</feature>
<keyword evidence="9" id="KW-1185">Reference proteome</keyword>
<evidence type="ECO:0000256" key="7">
    <source>
        <dbReference type="SAM" id="Phobius"/>
    </source>
</evidence>
<dbReference type="PANTHER" id="PTHR23502:SF64">
    <property type="entry name" value="TRANSPORTER, PUTATIVE (AFU_ORTHOLOGUE AFUA_3G11760)-RELATED"/>
    <property type="match status" value="1"/>
</dbReference>
<dbReference type="Proteomes" id="UP000266234">
    <property type="component" value="Unassembled WGS sequence"/>
</dbReference>
<proteinExistence type="predicted"/>
<feature type="transmembrane region" description="Helical" evidence="7">
    <location>
        <begin position="342"/>
        <end position="364"/>
    </location>
</feature>
<dbReference type="OrthoDB" id="3066029at2759"/>
<dbReference type="InterPro" id="IPR011701">
    <property type="entry name" value="MFS"/>
</dbReference>
<sequence length="384" mass="41510">MTLNTNPAPEAINRTSSHIFGNDAFEPPATIDTSEGNRSYREEGDEIFDKVSRGRKIAMVAVLSFGAFLAPISSTSMLAARAEQTALAPNLTTFIIFRAASAFGGTAFILVGPACIGDIYRPTERGVAMGWFPTGTLVGPAFGPFLGGIVVTYSSWRSIFWLQTALAAMNGLKTLSGRECALEILSMVNPMRIRFQPAFQSRISARLGPILPGTGFGYLAGTFMGGHWADYTAKRWIKKRGVRVPQDRLRSTLPFMSAIIPGSMLVYGWAVDQQAGGIPIPVIAMFIQGVAQLFRFPSYNTYCLDVMPGQGSEVAATNFFARYLVGCAASAVVLPAVEAVGIGWFSTISAAYLMVSALATMTAIRWGKGWRERIEVKLGDPREK</sequence>
<comment type="caution">
    <text evidence="8">The sequence shown here is derived from an EMBL/GenBank/DDBJ whole genome shotgun (WGS) entry which is preliminary data.</text>
</comment>
<gene>
    <name evidence="8" type="ORF">FLONG3_7278</name>
</gene>
<feature type="transmembrane region" description="Helical" evidence="7">
    <location>
        <begin position="252"/>
        <end position="270"/>
    </location>
</feature>
<dbReference type="GO" id="GO:0005886">
    <property type="term" value="C:plasma membrane"/>
    <property type="evidence" value="ECO:0007669"/>
    <property type="project" value="TreeGrafter"/>
</dbReference>
<comment type="subcellular location">
    <subcellularLocation>
        <location evidence="1">Membrane</location>
        <topology evidence="1">Multi-pass membrane protein</topology>
    </subcellularLocation>
</comment>
<dbReference type="Gene3D" id="1.20.1720.10">
    <property type="entry name" value="Multidrug resistance protein D"/>
    <property type="match status" value="1"/>
</dbReference>
<evidence type="ECO:0000256" key="5">
    <source>
        <dbReference type="ARBA" id="ARBA00023180"/>
    </source>
</evidence>
<feature type="compositionally biased region" description="Polar residues" evidence="6">
    <location>
        <begin position="1"/>
        <end position="19"/>
    </location>
</feature>
<dbReference type="PANTHER" id="PTHR23502">
    <property type="entry name" value="MAJOR FACILITATOR SUPERFAMILY"/>
    <property type="match status" value="1"/>
</dbReference>
<keyword evidence="4 7" id="KW-0472">Membrane</keyword>
<reference evidence="8 9" key="1">
    <citation type="journal article" date="2018" name="PLoS Pathog.">
        <title>Evolution of structural diversity of trichothecenes, a family of toxins produced by plant pathogenic and entomopathogenic fungi.</title>
        <authorList>
            <person name="Proctor R.H."/>
            <person name="McCormick S.P."/>
            <person name="Kim H.S."/>
            <person name="Cardoza R.E."/>
            <person name="Stanley A.M."/>
            <person name="Lindo L."/>
            <person name="Kelly A."/>
            <person name="Brown D.W."/>
            <person name="Lee T."/>
            <person name="Vaughan M.M."/>
            <person name="Alexander N.J."/>
            <person name="Busman M."/>
            <person name="Gutierrez S."/>
        </authorList>
    </citation>
    <scope>NUCLEOTIDE SEQUENCE [LARGE SCALE GENOMIC DNA]</scope>
    <source>
        <strain evidence="8 9">NRRL 20695</strain>
    </source>
</reference>
<feature type="transmembrane region" description="Helical" evidence="7">
    <location>
        <begin position="57"/>
        <end position="79"/>
    </location>
</feature>
<dbReference type="STRING" id="694270.A0A395SFR8"/>
<dbReference type="InterPro" id="IPR036259">
    <property type="entry name" value="MFS_trans_sf"/>
</dbReference>
<keyword evidence="3 7" id="KW-1133">Transmembrane helix</keyword>
<dbReference type="GO" id="GO:0022857">
    <property type="term" value="F:transmembrane transporter activity"/>
    <property type="evidence" value="ECO:0007669"/>
    <property type="project" value="InterPro"/>
</dbReference>
<evidence type="ECO:0000256" key="1">
    <source>
        <dbReference type="ARBA" id="ARBA00004141"/>
    </source>
</evidence>
<dbReference type="Pfam" id="PF07690">
    <property type="entry name" value="MFS_1"/>
    <property type="match status" value="1"/>
</dbReference>
<accession>A0A395SFR8</accession>